<dbReference type="PANTHER" id="PTHR21180:SF32">
    <property type="entry name" value="ENDONUCLEASE_EXONUCLEASE_PHOSPHATASE FAMILY DOMAIN-CONTAINING PROTEIN 1"/>
    <property type="match status" value="1"/>
</dbReference>
<protein>
    <submittedName>
        <fullName evidence="2">Competence protein ComEA</fullName>
    </submittedName>
</protein>
<dbReference type="Pfam" id="PF10531">
    <property type="entry name" value="SLBB"/>
    <property type="match status" value="1"/>
</dbReference>
<dbReference type="InterPro" id="IPR010994">
    <property type="entry name" value="RuvA_2-like"/>
</dbReference>
<reference evidence="2 3" key="1">
    <citation type="submission" date="2019-03" db="EMBL/GenBank/DDBJ databases">
        <title>Genomic Encyclopedia of Type Strains, Phase IV (KMG-IV): sequencing the most valuable type-strain genomes for metagenomic binning, comparative biology and taxonomic classification.</title>
        <authorList>
            <person name="Goeker M."/>
        </authorList>
    </citation>
    <scope>NUCLEOTIDE SEQUENCE [LARGE SCALE GENOMIC DNA]</scope>
    <source>
        <strain evidence="2 3">DSM 29481</strain>
    </source>
</reference>
<name>A0A4R3TPD8_9FIRM</name>
<dbReference type="GO" id="GO:0003677">
    <property type="term" value="F:DNA binding"/>
    <property type="evidence" value="ECO:0007669"/>
    <property type="project" value="InterPro"/>
</dbReference>
<dbReference type="AlphaFoldDB" id="A0A4R3TPD8"/>
<dbReference type="EMBL" id="SMBP01000001">
    <property type="protein sequence ID" value="TCU63658.1"/>
    <property type="molecule type" value="Genomic_DNA"/>
</dbReference>
<dbReference type="RefSeq" id="WP_132223461.1">
    <property type="nucleotide sequence ID" value="NZ_JANKBG010000001.1"/>
</dbReference>
<evidence type="ECO:0000259" key="1">
    <source>
        <dbReference type="SMART" id="SM00278"/>
    </source>
</evidence>
<dbReference type="NCBIfam" id="TIGR00426">
    <property type="entry name" value="competence protein ComEA helix-hairpin-helix repeat region"/>
    <property type="match status" value="1"/>
</dbReference>
<dbReference type="InterPro" id="IPR004509">
    <property type="entry name" value="Competence_ComEA_HhH"/>
</dbReference>
<dbReference type="GO" id="GO:0006281">
    <property type="term" value="P:DNA repair"/>
    <property type="evidence" value="ECO:0007669"/>
    <property type="project" value="InterPro"/>
</dbReference>
<dbReference type="SUPFAM" id="SSF47781">
    <property type="entry name" value="RuvA domain 2-like"/>
    <property type="match status" value="1"/>
</dbReference>
<organism evidence="2 3">
    <name type="scientific">Longicatena caecimuris</name>
    <dbReference type="NCBI Taxonomy" id="1796635"/>
    <lineage>
        <taxon>Bacteria</taxon>
        <taxon>Bacillati</taxon>
        <taxon>Bacillota</taxon>
        <taxon>Erysipelotrichia</taxon>
        <taxon>Erysipelotrichales</taxon>
        <taxon>Erysipelotrichaceae</taxon>
        <taxon>Longicatena</taxon>
    </lineage>
</organism>
<dbReference type="Proteomes" id="UP000295773">
    <property type="component" value="Unassembled WGS sequence"/>
</dbReference>
<gene>
    <name evidence="2" type="ORF">EDD61_101313</name>
</gene>
<evidence type="ECO:0000313" key="2">
    <source>
        <dbReference type="EMBL" id="TCU63658.1"/>
    </source>
</evidence>
<feature type="domain" description="Helix-hairpin-helix DNA-binding motif class 1" evidence="1">
    <location>
        <begin position="105"/>
        <end position="124"/>
    </location>
</feature>
<dbReference type="GO" id="GO:0015628">
    <property type="term" value="P:protein secretion by the type II secretion system"/>
    <property type="evidence" value="ECO:0007669"/>
    <property type="project" value="TreeGrafter"/>
</dbReference>
<dbReference type="Pfam" id="PF12836">
    <property type="entry name" value="HHH_3"/>
    <property type="match status" value="1"/>
</dbReference>
<dbReference type="InterPro" id="IPR051675">
    <property type="entry name" value="Endo/Exo/Phosphatase_dom_1"/>
</dbReference>
<dbReference type="InterPro" id="IPR019554">
    <property type="entry name" value="Soluble_ligand-bd"/>
</dbReference>
<dbReference type="SMART" id="SM00278">
    <property type="entry name" value="HhH1"/>
    <property type="match status" value="2"/>
</dbReference>
<evidence type="ECO:0000313" key="3">
    <source>
        <dbReference type="Proteomes" id="UP000295773"/>
    </source>
</evidence>
<accession>A0A4R3TPD8</accession>
<keyword evidence="3" id="KW-1185">Reference proteome</keyword>
<dbReference type="InterPro" id="IPR003583">
    <property type="entry name" value="Hlx-hairpin-Hlx_DNA-bd_motif"/>
</dbReference>
<feature type="domain" description="Helix-hairpin-helix DNA-binding motif class 1" evidence="1">
    <location>
        <begin position="134"/>
        <end position="153"/>
    </location>
</feature>
<comment type="caution">
    <text evidence="2">The sequence shown here is derived from an EMBL/GenBank/DDBJ whole genome shotgun (WGS) entry which is preliminary data.</text>
</comment>
<sequence length="156" mass="17642">MKKTGIFFSILFFLFYYERYEVIDVRNYQSAVKSVEVKGEVQHPGVYQLERHANVEKAIKASGGLTKQADISGLNLTMGIEHHGVLVVPSKHRITKISINAATLEELDTLPGIGPSIAQRIVEYRKQMPFQTLEDLKQVKGIGDKLFDKIKEHICL</sequence>
<dbReference type="PANTHER" id="PTHR21180">
    <property type="entry name" value="ENDONUCLEASE/EXONUCLEASE/PHOSPHATASE FAMILY DOMAIN-CONTAINING PROTEIN 1"/>
    <property type="match status" value="1"/>
</dbReference>
<dbReference type="GO" id="GO:0015627">
    <property type="term" value="C:type II protein secretion system complex"/>
    <property type="evidence" value="ECO:0007669"/>
    <property type="project" value="TreeGrafter"/>
</dbReference>
<dbReference type="Gene3D" id="1.10.150.320">
    <property type="entry name" value="Photosystem II 12 kDa extrinsic protein"/>
    <property type="match status" value="1"/>
</dbReference>
<proteinExistence type="predicted"/>